<feature type="transmembrane region" description="Helical" evidence="1">
    <location>
        <begin position="79"/>
        <end position="98"/>
    </location>
</feature>
<comment type="caution">
    <text evidence="3">The sequence shown here is derived from an EMBL/GenBank/DDBJ whole genome shotgun (WGS) entry which is preliminary data.</text>
</comment>
<keyword evidence="1" id="KW-0812">Transmembrane</keyword>
<dbReference type="AlphaFoldDB" id="A0A3N1GAJ0"/>
<sequence>MALDVLRGVALCGILLVNIGPVTGFGRELPPSPATLDDPSGWLQLLVQQRFFPLFSLLFGIGFSLMLESARRRGAPARLVLLRRLLVLLPLGLLHQLVHPGEALTPYAVVGLLVLLPSTWLPRWAVAVGAAVLLPVVVGLTSGGLLLVPGLFLLGSALVRYGVVDRWGTSARGPAVLLVLFAAVAAPALVQQAGTVAQSGFSTSSAVAGLALAGVYATAVLLLLRTRARRALEVVFAPLGRMALTNYLVATPLVLLAGRALDWRAGEPWAQLFAVAAGVLVLQWVVSTLWLRRYPQGPLEHLWRTATWWQAQPLRRPAAPTTSAT</sequence>
<evidence type="ECO:0000313" key="3">
    <source>
        <dbReference type="EMBL" id="ROP27250.1"/>
    </source>
</evidence>
<proteinExistence type="predicted"/>
<feature type="transmembrane region" description="Helical" evidence="1">
    <location>
        <begin position="124"/>
        <end position="154"/>
    </location>
</feature>
<name>A0A3N1GAJ0_9ACTN</name>
<evidence type="ECO:0000256" key="1">
    <source>
        <dbReference type="SAM" id="Phobius"/>
    </source>
</evidence>
<feature type="transmembrane region" description="Helical" evidence="1">
    <location>
        <begin position="175"/>
        <end position="194"/>
    </location>
</feature>
<evidence type="ECO:0000313" key="4">
    <source>
        <dbReference type="Proteomes" id="UP000276232"/>
    </source>
</evidence>
<keyword evidence="1" id="KW-1133">Transmembrane helix</keyword>
<dbReference type="Pfam" id="PF04235">
    <property type="entry name" value="DUF418"/>
    <property type="match status" value="1"/>
</dbReference>
<keyword evidence="1" id="KW-0472">Membrane</keyword>
<organism evidence="3 4">
    <name type="scientific">Pseudokineococcus lusitanus</name>
    <dbReference type="NCBI Taxonomy" id="763993"/>
    <lineage>
        <taxon>Bacteria</taxon>
        <taxon>Bacillati</taxon>
        <taxon>Actinomycetota</taxon>
        <taxon>Actinomycetes</taxon>
        <taxon>Kineosporiales</taxon>
        <taxon>Kineosporiaceae</taxon>
        <taxon>Pseudokineococcus</taxon>
    </lineage>
</organism>
<protein>
    <submittedName>
        <fullName evidence="3">Putative membrane protein YeiB</fullName>
    </submittedName>
</protein>
<dbReference type="PANTHER" id="PTHR30590:SF3">
    <property type="entry name" value="HYPOTHETICAL MEMBRANE SPANNING PROTEIN"/>
    <property type="match status" value="1"/>
</dbReference>
<evidence type="ECO:0000259" key="2">
    <source>
        <dbReference type="Pfam" id="PF04235"/>
    </source>
</evidence>
<accession>A0A3N1GAJ0</accession>
<dbReference type="InterPro" id="IPR007349">
    <property type="entry name" value="DUF418"/>
</dbReference>
<feature type="domain" description="DUF418" evidence="2">
    <location>
        <begin position="177"/>
        <end position="310"/>
    </location>
</feature>
<feature type="transmembrane region" description="Helical" evidence="1">
    <location>
        <begin position="206"/>
        <end position="224"/>
    </location>
</feature>
<reference evidence="3 4" key="1">
    <citation type="journal article" date="2015" name="Stand. Genomic Sci.">
        <title>Genomic Encyclopedia of Bacterial and Archaeal Type Strains, Phase III: the genomes of soil and plant-associated and newly described type strains.</title>
        <authorList>
            <person name="Whitman W.B."/>
            <person name="Woyke T."/>
            <person name="Klenk H.P."/>
            <person name="Zhou Y."/>
            <person name="Lilburn T.G."/>
            <person name="Beck B.J."/>
            <person name="De Vos P."/>
            <person name="Vandamme P."/>
            <person name="Eisen J.A."/>
            <person name="Garrity G."/>
            <person name="Hugenholtz P."/>
            <person name="Kyrpides N.C."/>
        </authorList>
    </citation>
    <scope>NUCLEOTIDE SEQUENCE [LARGE SCALE GENOMIC DNA]</scope>
    <source>
        <strain evidence="3 4">CECT 7306</strain>
    </source>
</reference>
<dbReference type="Proteomes" id="UP000276232">
    <property type="component" value="Unassembled WGS sequence"/>
</dbReference>
<dbReference type="InterPro" id="IPR052529">
    <property type="entry name" value="Bact_Transport_Assoc"/>
</dbReference>
<dbReference type="PANTHER" id="PTHR30590">
    <property type="entry name" value="INNER MEMBRANE PROTEIN"/>
    <property type="match status" value="1"/>
</dbReference>
<feature type="transmembrane region" description="Helical" evidence="1">
    <location>
        <begin position="236"/>
        <end position="257"/>
    </location>
</feature>
<feature type="transmembrane region" description="Helical" evidence="1">
    <location>
        <begin position="50"/>
        <end position="67"/>
    </location>
</feature>
<keyword evidence="4" id="KW-1185">Reference proteome</keyword>
<dbReference type="InParanoid" id="A0A3N1GAJ0"/>
<feature type="transmembrane region" description="Helical" evidence="1">
    <location>
        <begin position="269"/>
        <end position="291"/>
    </location>
</feature>
<gene>
    <name evidence="3" type="ORF">EDC03_2775</name>
</gene>
<dbReference type="EMBL" id="RJKN01000007">
    <property type="protein sequence ID" value="ROP27250.1"/>
    <property type="molecule type" value="Genomic_DNA"/>
</dbReference>